<sequence length="399" mass="42999">MFLTSSVQKITDKLAKSTNLDFSRVHYLVAPSRRTARGDGLSDAGGSNIGFYINLPAGALAAIVFVYMHIPEQTTKQHALSILRRLHKYLDLLGFILFAAAVLQLLLALQYGGAVYSWGSSRVIGLFCGAFATFITWFFWNRHKGLDALLPHTLIKRTEVWTSALYQAFMMSAIYGAIYYLPIYFQAINDASPMLSGVYLLPLILPQLFVGASSGAIITKIGYVIPLAIFSTVLLTVGSGLYSLLQPDSATGLWVGFQIIAGVGSGAGLQVAIIAIQAVVTGRELSSSMAFMVLGQSLGSAIVLALCNVVFSTSLKTKLAQEAPNVDPASVIYAGATEYRRQVRAEDLANVVIAYAGSIDNVFYLIAGVSAGCGLVVWGMGWHDLREKAHRPNDSEKQP</sequence>
<keyword evidence="4 6" id="KW-1133">Transmembrane helix</keyword>
<dbReference type="AlphaFoldDB" id="A0A168DFK2"/>
<dbReference type="InterPro" id="IPR036259">
    <property type="entry name" value="MFS_trans_sf"/>
</dbReference>
<feature type="transmembrane region" description="Helical" evidence="6">
    <location>
        <begin position="89"/>
        <end position="111"/>
    </location>
</feature>
<dbReference type="Proteomes" id="UP000078544">
    <property type="component" value="Unassembled WGS sequence"/>
</dbReference>
<comment type="subcellular location">
    <subcellularLocation>
        <location evidence="1">Membrane</location>
        <topology evidence="1">Multi-pass membrane protein</topology>
    </subcellularLocation>
</comment>
<dbReference type="STRING" id="1081109.A0A168DFK2"/>
<feature type="transmembrane region" description="Helical" evidence="6">
    <location>
        <begin position="160"/>
        <end position="181"/>
    </location>
</feature>
<accession>A0A168DFK2</accession>
<dbReference type="PANTHER" id="PTHR23501">
    <property type="entry name" value="MAJOR FACILITATOR SUPERFAMILY"/>
    <property type="match status" value="1"/>
</dbReference>
<feature type="transmembrane region" description="Helical" evidence="6">
    <location>
        <begin position="223"/>
        <end position="245"/>
    </location>
</feature>
<feature type="transmembrane region" description="Helical" evidence="6">
    <location>
        <begin position="49"/>
        <end position="68"/>
    </location>
</feature>
<evidence type="ECO:0000256" key="5">
    <source>
        <dbReference type="ARBA" id="ARBA00023136"/>
    </source>
</evidence>
<evidence type="ECO:0000256" key="2">
    <source>
        <dbReference type="ARBA" id="ARBA00007520"/>
    </source>
</evidence>
<dbReference type="GO" id="GO:0022857">
    <property type="term" value="F:transmembrane transporter activity"/>
    <property type="evidence" value="ECO:0007669"/>
    <property type="project" value="TreeGrafter"/>
</dbReference>
<evidence type="ECO:0000256" key="3">
    <source>
        <dbReference type="ARBA" id="ARBA00022692"/>
    </source>
</evidence>
<dbReference type="PANTHER" id="PTHR23501:SF193">
    <property type="entry name" value="MULTIDRUG TRANSPORTER, PUTATIVE (AFU_ORTHOLOGUE AFUA_8G00940)-RELATED"/>
    <property type="match status" value="1"/>
</dbReference>
<dbReference type="EMBL" id="AZGY01000006">
    <property type="protein sequence ID" value="KZZ97689.1"/>
    <property type="molecule type" value="Genomic_DNA"/>
</dbReference>
<evidence type="ECO:0000256" key="6">
    <source>
        <dbReference type="SAM" id="Phobius"/>
    </source>
</evidence>
<feature type="transmembrane region" description="Helical" evidence="6">
    <location>
        <begin position="362"/>
        <end position="382"/>
    </location>
</feature>
<dbReference type="OrthoDB" id="10021397at2759"/>
<keyword evidence="5 6" id="KW-0472">Membrane</keyword>
<proteinExistence type="inferred from homology"/>
<reference evidence="7 8" key="1">
    <citation type="journal article" date="2016" name="Genome Biol. Evol.">
        <title>Divergent and convergent evolution of fungal pathogenicity.</title>
        <authorList>
            <person name="Shang Y."/>
            <person name="Xiao G."/>
            <person name="Zheng P."/>
            <person name="Cen K."/>
            <person name="Zhan S."/>
            <person name="Wang C."/>
        </authorList>
    </citation>
    <scope>NUCLEOTIDE SEQUENCE [LARGE SCALE GENOMIC DNA]</scope>
    <source>
        <strain evidence="7 8">RCEF 2490</strain>
    </source>
</reference>
<feature type="transmembrane region" description="Helical" evidence="6">
    <location>
        <begin position="123"/>
        <end position="140"/>
    </location>
</feature>
<feature type="transmembrane region" description="Helical" evidence="6">
    <location>
        <begin position="257"/>
        <end position="279"/>
    </location>
</feature>
<comment type="similarity">
    <text evidence="2">Belongs to the major facilitator superfamily. TCR/Tet family.</text>
</comment>
<evidence type="ECO:0000313" key="7">
    <source>
        <dbReference type="EMBL" id="KZZ97689.1"/>
    </source>
</evidence>
<gene>
    <name evidence="7" type="ORF">AAL_03653</name>
</gene>
<organism evidence="7 8">
    <name type="scientific">Moelleriella libera RCEF 2490</name>
    <dbReference type="NCBI Taxonomy" id="1081109"/>
    <lineage>
        <taxon>Eukaryota</taxon>
        <taxon>Fungi</taxon>
        <taxon>Dikarya</taxon>
        <taxon>Ascomycota</taxon>
        <taxon>Pezizomycotina</taxon>
        <taxon>Sordariomycetes</taxon>
        <taxon>Hypocreomycetidae</taxon>
        <taxon>Hypocreales</taxon>
        <taxon>Clavicipitaceae</taxon>
        <taxon>Moelleriella</taxon>
    </lineage>
</organism>
<dbReference type="SUPFAM" id="SSF103473">
    <property type="entry name" value="MFS general substrate transporter"/>
    <property type="match status" value="1"/>
</dbReference>
<name>A0A168DFK2_9HYPO</name>
<keyword evidence="3 6" id="KW-0812">Transmembrane</keyword>
<comment type="caution">
    <text evidence="7">The sequence shown here is derived from an EMBL/GenBank/DDBJ whole genome shotgun (WGS) entry which is preliminary data.</text>
</comment>
<dbReference type="Gene3D" id="1.20.1250.20">
    <property type="entry name" value="MFS general substrate transporter like domains"/>
    <property type="match status" value="1"/>
</dbReference>
<evidence type="ECO:0000256" key="1">
    <source>
        <dbReference type="ARBA" id="ARBA00004141"/>
    </source>
</evidence>
<evidence type="ECO:0000313" key="8">
    <source>
        <dbReference type="Proteomes" id="UP000078544"/>
    </source>
</evidence>
<feature type="transmembrane region" description="Helical" evidence="6">
    <location>
        <begin position="291"/>
        <end position="311"/>
    </location>
</feature>
<keyword evidence="8" id="KW-1185">Reference proteome</keyword>
<dbReference type="GO" id="GO:0005886">
    <property type="term" value="C:plasma membrane"/>
    <property type="evidence" value="ECO:0007669"/>
    <property type="project" value="TreeGrafter"/>
</dbReference>
<protein>
    <submittedName>
        <fullName evidence="7">Efflux pump</fullName>
    </submittedName>
</protein>
<evidence type="ECO:0000256" key="4">
    <source>
        <dbReference type="ARBA" id="ARBA00022989"/>
    </source>
</evidence>